<accession>A0A3A9ZXC4</accession>
<organism evidence="2 3">
    <name type="scientific">Streptomyces klenkii</name>
    <dbReference type="NCBI Taxonomy" id="1420899"/>
    <lineage>
        <taxon>Bacteria</taxon>
        <taxon>Bacillati</taxon>
        <taxon>Actinomycetota</taxon>
        <taxon>Actinomycetes</taxon>
        <taxon>Kitasatosporales</taxon>
        <taxon>Streptomycetaceae</taxon>
        <taxon>Streptomyces</taxon>
    </lineage>
</organism>
<comment type="caution">
    <text evidence="2">The sequence shown here is derived from an EMBL/GenBank/DDBJ whole genome shotgun (WGS) entry which is preliminary data.</text>
</comment>
<sequence>MGKGGKPRKSLAVPKAPVREGKRTGAPASLLDRSGNSHERVSWRFTHVDHDGPWGFGAMEPSVLCEVLRKLANCESMTVNELRNTWRLFKEYDLPGGLCREALERLTVMGWDDMTKLHRLEFTGTQRLYGFLDGNIFHVVWWDPNHEVWPYTKRNT</sequence>
<feature type="region of interest" description="Disordered" evidence="1">
    <location>
        <begin position="1"/>
        <end position="35"/>
    </location>
</feature>
<dbReference type="AlphaFoldDB" id="A0A3A9ZXC4"/>
<dbReference type="EMBL" id="RBAM01000168">
    <property type="protein sequence ID" value="RKN51956.1"/>
    <property type="molecule type" value="Genomic_DNA"/>
</dbReference>
<protein>
    <submittedName>
        <fullName evidence="2">Uncharacterized protein</fullName>
    </submittedName>
</protein>
<gene>
    <name evidence="2" type="ORF">D7231_35505</name>
</gene>
<evidence type="ECO:0000313" key="2">
    <source>
        <dbReference type="EMBL" id="RKN51956.1"/>
    </source>
</evidence>
<evidence type="ECO:0000256" key="1">
    <source>
        <dbReference type="SAM" id="MobiDB-lite"/>
    </source>
</evidence>
<dbReference type="OrthoDB" id="4427427at2"/>
<dbReference type="RefSeq" id="WP_120760514.1">
    <property type="nucleotide sequence ID" value="NZ_RBAM01000168.1"/>
</dbReference>
<name>A0A3A9ZXC4_9ACTN</name>
<proteinExistence type="predicted"/>
<dbReference type="Proteomes" id="UP000270343">
    <property type="component" value="Unassembled WGS sequence"/>
</dbReference>
<evidence type="ECO:0000313" key="3">
    <source>
        <dbReference type="Proteomes" id="UP000270343"/>
    </source>
</evidence>
<keyword evidence="3" id="KW-1185">Reference proteome</keyword>
<reference evidence="2 3" key="1">
    <citation type="journal article" date="2015" name="Antonie Van Leeuwenhoek">
        <title>Streptomyces klenkii sp. nov., isolated from deep marine sediment.</title>
        <authorList>
            <person name="Veyisoglu A."/>
            <person name="Sahin N."/>
        </authorList>
    </citation>
    <scope>NUCLEOTIDE SEQUENCE [LARGE SCALE GENOMIC DNA]</scope>
    <source>
        <strain evidence="2 3">KCTC 29202</strain>
    </source>
</reference>